<sequence length="68" mass="7594">MIMNIEKSKAISDAVFVTAMEEGRKEGEEKTKQALAIEFLKIGVSVEQVAKATKLTTEEIEKLKQEHS</sequence>
<proteinExistence type="predicted"/>
<name>A0ABS3HCH9_9ENTE</name>
<dbReference type="RefSeq" id="WP_207106965.1">
    <property type="nucleotide sequence ID" value="NZ_JAFLVR010000005.1"/>
</dbReference>
<evidence type="ECO:0000313" key="2">
    <source>
        <dbReference type="Proteomes" id="UP000664495"/>
    </source>
</evidence>
<dbReference type="EMBL" id="JAFLVR010000005">
    <property type="protein sequence ID" value="MBO0451161.1"/>
    <property type="molecule type" value="Genomic_DNA"/>
</dbReference>
<keyword evidence="2" id="KW-1185">Reference proteome</keyword>
<reference evidence="1 2" key="1">
    <citation type="submission" date="2021-03" db="EMBL/GenBank/DDBJ databases">
        <title>Enterococcal diversity collection.</title>
        <authorList>
            <person name="Gilmore M.S."/>
            <person name="Schwartzman J."/>
            <person name="Van Tyne D."/>
            <person name="Martin M."/>
            <person name="Earl A.M."/>
            <person name="Manson A.L."/>
            <person name="Straub T."/>
            <person name="Salamzade R."/>
            <person name="Saavedra J."/>
            <person name="Lebreton F."/>
            <person name="Prichula J."/>
            <person name="Schaufler K."/>
            <person name="Gaca A."/>
            <person name="Sgardioli B."/>
            <person name="Wagenaar J."/>
            <person name="Strong T."/>
        </authorList>
    </citation>
    <scope>NUCLEOTIDE SEQUENCE [LARGE SCALE GENOMIC DNA]</scope>
    <source>
        <strain evidence="1 2">MJM16</strain>
    </source>
</reference>
<protein>
    <recommendedName>
        <fullName evidence="3">Transposase</fullName>
    </recommendedName>
</protein>
<dbReference type="Proteomes" id="UP000664495">
    <property type="component" value="Unassembled WGS sequence"/>
</dbReference>
<organism evidence="1 2">
    <name type="scientific">Candidatus Enterococcus murrayae</name>
    <dbReference type="NCBI Taxonomy" id="2815321"/>
    <lineage>
        <taxon>Bacteria</taxon>
        <taxon>Bacillati</taxon>
        <taxon>Bacillota</taxon>
        <taxon>Bacilli</taxon>
        <taxon>Lactobacillales</taxon>
        <taxon>Enterococcaceae</taxon>
        <taxon>Enterococcus</taxon>
    </lineage>
</organism>
<evidence type="ECO:0008006" key="3">
    <source>
        <dbReference type="Google" id="ProtNLM"/>
    </source>
</evidence>
<accession>A0ABS3HCH9</accession>
<comment type="caution">
    <text evidence="1">The sequence shown here is derived from an EMBL/GenBank/DDBJ whole genome shotgun (WGS) entry which is preliminary data.</text>
</comment>
<gene>
    <name evidence="1" type="ORF">JZO85_02715</name>
</gene>
<evidence type="ECO:0000313" key="1">
    <source>
        <dbReference type="EMBL" id="MBO0451161.1"/>
    </source>
</evidence>